<evidence type="ECO:0000256" key="6">
    <source>
        <dbReference type="ARBA" id="ARBA00023242"/>
    </source>
</evidence>
<feature type="non-terminal residue" evidence="9">
    <location>
        <position position="47"/>
    </location>
</feature>
<evidence type="ECO:0000256" key="1">
    <source>
        <dbReference type="ARBA" id="ARBA00004123"/>
    </source>
</evidence>
<dbReference type="GO" id="GO:0000978">
    <property type="term" value="F:RNA polymerase II cis-regulatory region sequence-specific DNA binding"/>
    <property type="evidence" value="ECO:0007669"/>
    <property type="project" value="TreeGrafter"/>
</dbReference>
<gene>
    <name evidence="9" type="ORF">N332_02905</name>
</gene>
<dbReference type="AlphaFoldDB" id="A0A091R3W9"/>
<feature type="domain" description="C2H2-type" evidence="8">
    <location>
        <begin position="27"/>
        <end position="47"/>
    </location>
</feature>
<dbReference type="GO" id="GO:0005634">
    <property type="term" value="C:nucleus"/>
    <property type="evidence" value="ECO:0007669"/>
    <property type="project" value="UniProtKB-SubCell"/>
</dbReference>
<keyword evidence="6" id="KW-0539">Nucleus</keyword>
<evidence type="ECO:0000313" key="10">
    <source>
        <dbReference type="Proteomes" id="UP000053369"/>
    </source>
</evidence>
<keyword evidence="2" id="KW-0479">Metal-binding</keyword>
<dbReference type="InterPro" id="IPR013087">
    <property type="entry name" value="Znf_C2H2_type"/>
</dbReference>
<evidence type="ECO:0000256" key="2">
    <source>
        <dbReference type="ARBA" id="ARBA00022723"/>
    </source>
</evidence>
<organism evidence="9 10">
    <name type="scientific">Mesitornis unicolor</name>
    <name type="common">brown roatelo</name>
    <dbReference type="NCBI Taxonomy" id="54374"/>
    <lineage>
        <taxon>Eukaryota</taxon>
        <taxon>Metazoa</taxon>
        <taxon>Chordata</taxon>
        <taxon>Craniata</taxon>
        <taxon>Vertebrata</taxon>
        <taxon>Euteleostomi</taxon>
        <taxon>Archelosauria</taxon>
        <taxon>Archosauria</taxon>
        <taxon>Dinosauria</taxon>
        <taxon>Saurischia</taxon>
        <taxon>Theropoda</taxon>
        <taxon>Coelurosauria</taxon>
        <taxon>Aves</taxon>
        <taxon>Neognathae</taxon>
        <taxon>Neoaves</taxon>
        <taxon>Columbimorphae</taxon>
        <taxon>Mesitornithiformes</taxon>
        <taxon>Mesitornithidae</taxon>
        <taxon>Mesitornis</taxon>
    </lineage>
</organism>
<dbReference type="PANTHER" id="PTHR23226:SF74">
    <property type="entry name" value="ZINC FINGER PROTEIN 500"/>
    <property type="match status" value="1"/>
</dbReference>
<feature type="non-terminal residue" evidence="9">
    <location>
        <position position="1"/>
    </location>
</feature>
<dbReference type="SMART" id="SM00355">
    <property type="entry name" value="ZnF_C2H2"/>
    <property type="match status" value="2"/>
</dbReference>
<proteinExistence type="predicted"/>
<keyword evidence="10" id="KW-1185">Reference proteome</keyword>
<dbReference type="GO" id="GO:0008270">
    <property type="term" value="F:zinc ion binding"/>
    <property type="evidence" value="ECO:0007669"/>
    <property type="project" value="UniProtKB-KW"/>
</dbReference>
<keyword evidence="5" id="KW-0862">Zinc</keyword>
<comment type="subcellular location">
    <subcellularLocation>
        <location evidence="1">Nucleus</location>
    </subcellularLocation>
</comment>
<dbReference type="GO" id="GO:0000981">
    <property type="term" value="F:DNA-binding transcription factor activity, RNA polymerase II-specific"/>
    <property type="evidence" value="ECO:0007669"/>
    <property type="project" value="TreeGrafter"/>
</dbReference>
<dbReference type="PROSITE" id="PS00028">
    <property type="entry name" value="ZINC_FINGER_C2H2_1"/>
    <property type="match status" value="1"/>
</dbReference>
<dbReference type="SUPFAM" id="SSF57667">
    <property type="entry name" value="beta-beta-alpha zinc fingers"/>
    <property type="match status" value="1"/>
</dbReference>
<name>A0A091R3W9_9AVES</name>
<reference evidence="9 10" key="1">
    <citation type="submission" date="2014-04" db="EMBL/GenBank/DDBJ databases">
        <title>Genome evolution of avian class.</title>
        <authorList>
            <person name="Zhang G."/>
            <person name="Li C."/>
        </authorList>
    </citation>
    <scope>NUCLEOTIDE SEQUENCE [LARGE SCALE GENOMIC DNA]</scope>
    <source>
        <strain evidence="9">BGI_N332</strain>
    </source>
</reference>
<dbReference type="Proteomes" id="UP000053369">
    <property type="component" value="Unassembled WGS sequence"/>
</dbReference>
<dbReference type="PANTHER" id="PTHR23226">
    <property type="entry name" value="ZINC FINGER AND SCAN DOMAIN-CONTAINING"/>
    <property type="match status" value="1"/>
</dbReference>
<sequence length="47" mass="5537">CKVCGKMFKKKIFLIRHQRIHSGERPYKCGECGKAFSHSYSLVIHQR</sequence>
<evidence type="ECO:0000256" key="5">
    <source>
        <dbReference type="ARBA" id="ARBA00022833"/>
    </source>
</evidence>
<dbReference type="Pfam" id="PF00096">
    <property type="entry name" value="zf-C2H2"/>
    <property type="match status" value="2"/>
</dbReference>
<keyword evidence="4 7" id="KW-0863">Zinc-finger</keyword>
<feature type="domain" description="C2H2-type" evidence="8">
    <location>
        <begin position="1"/>
        <end position="26"/>
    </location>
</feature>
<dbReference type="FunFam" id="3.30.160.60:FF:000744">
    <property type="entry name" value="zinc finger E-box-binding homeobox 1"/>
    <property type="match status" value="1"/>
</dbReference>
<dbReference type="Gene3D" id="3.30.160.60">
    <property type="entry name" value="Classic Zinc Finger"/>
    <property type="match status" value="2"/>
</dbReference>
<keyword evidence="3" id="KW-0677">Repeat</keyword>
<dbReference type="PROSITE" id="PS50157">
    <property type="entry name" value="ZINC_FINGER_C2H2_2"/>
    <property type="match status" value="2"/>
</dbReference>
<evidence type="ECO:0000256" key="3">
    <source>
        <dbReference type="ARBA" id="ARBA00022737"/>
    </source>
</evidence>
<evidence type="ECO:0000313" key="9">
    <source>
        <dbReference type="EMBL" id="KFQ34508.1"/>
    </source>
</evidence>
<accession>A0A091R3W9</accession>
<evidence type="ECO:0000259" key="8">
    <source>
        <dbReference type="PROSITE" id="PS50157"/>
    </source>
</evidence>
<protein>
    <submittedName>
        <fullName evidence="9">Zinc finger protein 256</fullName>
    </submittedName>
</protein>
<dbReference type="EMBL" id="KK809505">
    <property type="protein sequence ID" value="KFQ34508.1"/>
    <property type="molecule type" value="Genomic_DNA"/>
</dbReference>
<evidence type="ECO:0000256" key="4">
    <source>
        <dbReference type="ARBA" id="ARBA00022771"/>
    </source>
</evidence>
<dbReference type="InterPro" id="IPR036236">
    <property type="entry name" value="Znf_C2H2_sf"/>
</dbReference>
<dbReference type="FunFam" id="3.30.160.60:FF:001920">
    <property type="entry name" value="Zinc finger protein 19"/>
    <property type="match status" value="1"/>
</dbReference>
<evidence type="ECO:0000256" key="7">
    <source>
        <dbReference type="PROSITE-ProRule" id="PRU00042"/>
    </source>
</evidence>